<keyword evidence="2" id="KW-0378">Hydrolase</keyword>
<dbReference type="PANTHER" id="PTHR35400">
    <property type="entry name" value="SLR1083 PROTEIN"/>
    <property type="match status" value="1"/>
</dbReference>
<comment type="caution">
    <text evidence="2">The sequence shown here is derived from an EMBL/GenBank/DDBJ whole genome shotgun (WGS) entry which is preliminary data.</text>
</comment>
<keyword evidence="2" id="KW-0540">Nuclease</keyword>
<dbReference type="InterPro" id="IPR008538">
    <property type="entry name" value="Uma2"/>
</dbReference>
<evidence type="ECO:0000259" key="1">
    <source>
        <dbReference type="Pfam" id="PF05685"/>
    </source>
</evidence>
<accession>A0ABN3J7L2</accession>
<keyword evidence="3" id="KW-1185">Reference proteome</keyword>
<protein>
    <submittedName>
        <fullName evidence="2">Uma2 family endonuclease</fullName>
    </submittedName>
</protein>
<evidence type="ECO:0000313" key="2">
    <source>
        <dbReference type="EMBL" id="GAA2424106.1"/>
    </source>
</evidence>
<sequence>MFPGGTLCDMAAPLPLNEPSTIQAPLKEVDKMGALPEWMLSLPDEGITAEQYDRMPVEDCRNIEIVDGSIVVSPAATPRHNEIAMELAHALKRAAPPPWRATIDSDLRISEVPLTNRRPDVLVYRGDPRNRPVLPGDALLAVEIMSTGSVSTDRFSKPVEYAQAGIPHYWRLEENSSGLTTYTFALNPASREYSETGAYHGALKTEQPFPFDIDLPALL</sequence>
<proteinExistence type="predicted"/>
<dbReference type="GO" id="GO:0004519">
    <property type="term" value="F:endonuclease activity"/>
    <property type="evidence" value="ECO:0007669"/>
    <property type="project" value="UniProtKB-KW"/>
</dbReference>
<dbReference type="EMBL" id="BAAARW010000012">
    <property type="protein sequence ID" value="GAA2424106.1"/>
    <property type="molecule type" value="Genomic_DNA"/>
</dbReference>
<evidence type="ECO:0000313" key="3">
    <source>
        <dbReference type="Proteomes" id="UP001501231"/>
    </source>
</evidence>
<feature type="domain" description="Putative restriction endonuclease" evidence="1">
    <location>
        <begin position="50"/>
        <end position="185"/>
    </location>
</feature>
<dbReference type="SUPFAM" id="SSF52980">
    <property type="entry name" value="Restriction endonuclease-like"/>
    <property type="match status" value="1"/>
</dbReference>
<dbReference type="Pfam" id="PF05685">
    <property type="entry name" value="Uma2"/>
    <property type="match status" value="1"/>
</dbReference>
<dbReference type="PANTHER" id="PTHR35400:SF3">
    <property type="entry name" value="SLL1072 PROTEIN"/>
    <property type="match status" value="1"/>
</dbReference>
<reference evidence="2 3" key="1">
    <citation type="journal article" date="2019" name="Int. J. Syst. Evol. Microbiol.">
        <title>The Global Catalogue of Microorganisms (GCM) 10K type strain sequencing project: providing services to taxonomists for standard genome sequencing and annotation.</title>
        <authorList>
            <consortium name="The Broad Institute Genomics Platform"/>
            <consortium name="The Broad Institute Genome Sequencing Center for Infectious Disease"/>
            <person name="Wu L."/>
            <person name="Ma J."/>
        </authorList>
    </citation>
    <scope>NUCLEOTIDE SEQUENCE [LARGE SCALE GENOMIC DNA]</scope>
    <source>
        <strain evidence="2 3">JCM 3325</strain>
    </source>
</reference>
<gene>
    <name evidence="2" type="ORF">GCM10010191_40400</name>
</gene>
<organism evidence="2 3">
    <name type="scientific">Actinomadura vinacea</name>
    <dbReference type="NCBI Taxonomy" id="115336"/>
    <lineage>
        <taxon>Bacteria</taxon>
        <taxon>Bacillati</taxon>
        <taxon>Actinomycetota</taxon>
        <taxon>Actinomycetes</taxon>
        <taxon>Streptosporangiales</taxon>
        <taxon>Thermomonosporaceae</taxon>
        <taxon>Actinomadura</taxon>
    </lineage>
</organism>
<keyword evidence="2" id="KW-0255">Endonuclease</keyword>
<dbReference type="InterPro" id="IPR011335">
    <property type="entry name" value="Restrct_endonuc-II-like"/>
</dbReference>
<dbReference type="InterPro" id="IPR012296">
    <property type="entry name" value="Nuclease_put_TT1808"/>
</dbReference>
<dbReference type="CDD" id="cd06260">
    <property type="entry name" value="DUF820-like"/>
    <property type="match status" value="1"/>
</dbReference>
<dbReference type="Proteomes" id="UP001501231">
    <property type="component" value="Unassembled WGS sequence"/>
</dbReference>
<dbReference type="Gene3D" id="3.90.1570.10">
    <property type="entry name" value="tt1808, chain A"/>
    <property type="match status" value="1"/>
</dbReference>
<name>A0ABN3J7L2_9ACTN</name>